<organism evidence="7 8">
    <name type="scientific">Drosophila willistoni</name>
    <name type="common">Fruit fly</name>
    <dbReference type="NCBI Taxonomy" id="7260"/>
    <lineage>
        <taxon>Eukaryota</taxon>
        <taxon>Metazoa</taxon>
        <taxon>Ecdysozoa</taxon>
        <taxon>Arthropoda</taxon>
        <taxon>Hexapoda</taxon>
        <taxon>Insecta</taxon>
        <taxon>Pterygota</taxon>
        <taxon>Neoptera</taxon>
        <taxon>Endopterygota</taxon>
        <taxon>Diptera</taxon>
        <taxon>Brachycera</taxon>
        <taxon>Muscomorpha</taxon>
        <taxon>Ephydroidea</taxon>
        <taxon>Drosophilidae</taxon>
        <taxon>Drosophila</taxon>
        <taxon>Sophophora</taxon>
    </lineage>
</organism>
<comment type="similarity">
    <text evidence="2">Belongs to the CRISP family.</text>
</comment>
<dbReference type="eggNOG" id="KOG3017">
    <property type="taxonomic scope" value="Eukaryota"/>
</dbReference>
<dbReference type="OrthoDB" id="414826at2759"/>
<reference evidence="7" key="2">
    <citation type="journal article" date="2007" name="Nature">
        <title>Evolution of genes and genomes on the Drosophila phylogeny.</title>
        <authorList>
            <consortium name="Drosophila 12 Genomes Consortium"/>
            <person name="Clark A.G."/>
            <person name="Eisen M.B."/>
            <person name="Smith D.R."/>
            <person name="Bergman C.M."/>
            <person name="Oliver B."/>
            <person name="Markow T.A."/>
            <person name="Kaufman T.C."/>
            <person name="Kellis M."/>
            <person name="Gelbart W."/>
            <person name="Iyer V.N."/>
            <person name="Pollard D.A."/>
            <person name="Sackton T.B."/>
            <person name="Larracuente A.M."/>
            <person name="Singh N.D."/>
            <person name="Abad J.P."/>
            <person name="Abt D.N."/>
            <person name="Adryan B."/>
            <person name="Aguade M."/>
            <person name="Akashi H."/>
            <person name="Anderson W.W."/>
            <person name="Aquadro C.F."/>
            <person name="Ardell D.H."/>
            <person name="Arguello R."/>
            <person name="Artieri C.G."/>
            <person name="Barbash D.A."/>
            <person name="Barker D."/>
            <person name="Barsanti P."/>
            <person name="Batterham P."/>
            <person name="Batzoglou S."/>
            <person name="Begun D."/>
            <person name="Bhutkar A."/>
            <person name="Blanco E."/>
            <person name="Bosak S.A."/>
            <person name="Bradley R.K."/>
            <person name="Brand A.D."/>
            <person name="Brent M.R."/>
            <person name="Brooks A.N."/>
            <person name="Brown R.H."/>
            <person name="Butlin R.K."/>
            <person name="Caggese C."/>
            <person name="Calvi B.R."/>
            <person name="Bernardo de Carvalho A."/>
            <person name="Caspi A."/>
            <person name="Castrezana S."/>
            <person name="Celniker S.E."/>
            <person name="Chang J.L."/>
            <person name="Chapple C."/>
            <person name="Chatterji S."/>
            <person name="Chinwalla A."/>
            <person name="Civetta A."/>
            <person name="Clifton S.W."/>
            <person name="Comeron J.M."/>
            <person name="Costello J.C."/>
            <person name="Coyne J.A."/>
            <person name="Daub J."/>
            <person name="David R.G."/>
            <person name="Delcher A.L."/>
            <person name="Delehaunty K."/>
            <person name="Do C.B."/>
            <person name="Ebling H."/>
            <person name="Edwards K."/>
            <person name="Eickbush T."/>
            <person name="Evans J.D."/>
            <person name="Filipski A."/>
            <person name="Findeiss S."/>
            <person name="Freyhult E."/>
            <person name="Fulton L."/>
            <person name="Fulton R."/>
            <person name="Garcia A.C."/>
            <person name="Gardiner A."/>
            <person name="Garfield D.A."/>
            <person name="Garvin B.E."/>
            <person name="Gibson G."/>
            <person name="Gilbert D."/>
            <person name="Gnerre S."/>
            <person name="Godfrey J."/>
            <person name="Good R."/>
            <person name="Gotea V."/>
            <person name="Gravely B."/>
            <person name="Greenberg A.J."/>
            <person name="Griffiths-Jones S."/>
            <person name="Gross S."/>
            <person name="Guigo R."/>
            <person name="Gustafson E.A."/>
            <person name="Haerty W."/>
            <person name="Hahn M.W."/>
            <person name="Halligan D.L."/>
            <person name="Halpern A.L."/>
            <person name="Halter G.M."/>
            <person name="Han M.V."/>
            <person name="Heger A."/>
            <person name="Hillier L."/>
            <person name="Hinrichs A.S."/>
            <person name="Holmes I."/>
            <person name="Hoskins R.A."/>
            <person name="Hubisz M.J."/>
            <person name="Hultmark D."/>
            <person name="Huntley M.A."/>
            <person name="Jaffe D.B."/>
            <person name="Jagadeeshan S."/>
            <person name="Jeck W.R."/>
            <person name="Johnson J."/>
            <person name="Jones C.D."/>
            <person name="Jordan W.C."/>
            <person name="Karpen G.H."/>
            <person name="Kataoka E."/>
            <person name="Keightley P.D."/>
            <person name="Kheradpour P."/>
            <person name="Kirkness E.F."/>
            <person name="Koerich L.B."/>
            <person name="Kristiansen K."/>
            <person name="Kudrna D."/>
            <person name="Kulathinal R.J."/>
            <person name="Kumar S."/>
            <person name="Kwok R."/>
            <person name="Lander E."/>
            <person name="Langley C.H."/>
            <person name="Lapoint R."/>
            <person name="Lazzaro B.P."/>
            <person name="Lee S.J."/>
            <person name="Levesque L."/>
            <person name="Li R."/>
            <person name="Lin C.F."/>
            <person name="Lin M.F."/>
            <person name="Lindblad-Toh K."/>
            <person name="Llopart A."/>
            <person name="Long M."/>
            <person name="Low L."/>
            <person name="Lozovsky E."/>
            <person name="Lu J."/>
            <person name="Luo M."/>
            <person name="Machado C.A."/>
            <person name="Makalowski W."/>
            <person name="Marzo M."/>
            <person name="Matsuda M."/>
            <person name="Matzkin L."/>
            <person name="McAllister B."/>
            <person name="McBride C.S."/>
            <person name="McKernan B."/>
            <person name="McKernan K."/>
            <person name="Mendez-Lago M."/>
            <person name="Minx P."/>
            <person name="Mollenhauer M.U."/>
            <person name="Montooth K."/>
            <person name="Mount S.M."/>
            <person name="Mu X."/>
            <person name="Myers E."/>
            <person name="Negre B."/>
            <person name="Newfeld S."/>
            <person name="Nielsen R."/>
            <person name="Noor M.A."/>
            <person name="O'Grady P."/>
            <person name="Pachter L."/>
            <person name="Papaceit M."/>
            <person name="Parisi M.J."/>
            <person name="Parisi M."/>
            <person name="Parts L."/>
            <person name="Pedersen J.S."/>
            <person name="Pesole G."/>
            <person name="Phillippy A.M."/>
            <person name="Ponting C.P."/>
            <person name="Pop M."/>
            <person name="Porcelli D."/>
            <person name="Powell J.R."/>
            <person name="Prohaska S."/>
            <person name="Pruitt K."/>
            <person name="Puig M."/>
            <person name="Quesneville H."/>
            <person name="Ram K.R."/>
            <person name="Rand D."/>
            <person name="Rasmussen M.D."/>
            <person name="Reed L.K."/>
            <person name="Reenan R."/>
            <person name="Reily A."/>
            <person name="Remington K.A."/>
            <person name="Rieger T.T."/>
            <person name="Ritchie M.G."/>
            <person name="Robin C."/>
            <person name="Rogers Y.H."/>
            <person name="Rohde C."/>
            <person name="Rozas J."/>
            <person name="Rubenfield M.J."/>
            <person name="Ruiz A."/>
            <person name="Russo S."/>
            <person name="Salzberg S.L."/>
            <person name="Sanchez-Gracia A."/>
            <person name="Saranga D.J."/>
            <person name="Sato H."/>
            <person name="Schaeffer S.W."/>
            <person name="Schatz M.C."/>
            <person name="Schlenke T."/>
            <person name="Schwartz R."/>
            <person name="Segarra C."/>
            <person name="Singh R.S."/>
            <person name="Sirot L."/>
            <person name="Sirota M."/>
            <person name="Sisneros N.B."/>
            <person name="Smith C.D."/>
            <person name="Smith T.F."/>
            <person name="Spieth J."/>
            <person name="Stage D.E."/>
            <person name="Stark A."/>
            <person name="Stephan W."/>
            <person name="Strausberg R.L."/>
            <person name="Strempel S."/>
            <person name="Sturgill D."/>
            <person name="Sutton G."/>
            <person name="Sutton G.G."/>
            <person name="Tao W."/>
            <person name="Teichmann S."/>
            <person name="Tobari Y.N."/>
            <person name="Tomimura Y."/>
            <person name="Tsolas J.M."/>
            <person name="Valente V.L."/>
            <person name="Venter E."/>
            <person name="Venter J.C."/>
            <person name="Vicario S."/>
            <person name="Vieira F.G."/>
            <person name="Vilella A.J."/>
            <person name="Villasante A."/>
            <person name="Walenz B."/>
            <person name="Wang J."/>
            <person name="Wasserman M."/>
            <person name="Watts T."/>
            <person name="Wilson D."/>
            <person name="Wilson R.K."/>
            <person name="Wing R.A."/>
            <person name="Wolfner M.F."/>
            <person name="Wong A."/>
            <person name="Wong G.K."/>
            <person name="Wu C.I."/>
            <person name="Wu G."/>
            <person name="Yamamoto D."/>
            <person name="Yang H.P."/>
            <person name="Yang S.P."/>
            <person name="Yorke J.A."/>
            <person name="Yoshida K."/>
            <person name="Zdobnov E."/>
            <person name="Zhang P."/>
            <person name="Zhang Y."/>
            <person name="Zimin A.V."/>
            <person name="Baldwin J."/>
            <person name="Abdouelleil A."/>
            <person name="Abdulkadir J."/>
            <person name="Abebe A."/>
            <person name="Abera B."/>
            <person name="Abreu J."/>
            <person name="Acer S.C."/>
            <person name="Aftuck L."/>
            <person name="Alexander A."/>
            <person name="An P."/>
            <person name="Anderson E."/>
            <person name="Anderson S."/>
            <person name="Arachi H."/>
            <person name="Azer M."/>
            <person name="Bachantsang P."/>
            <person name="Barry A."/>
            <person name="Bayul T."/>
            <person name="Berlin A."/>
            <person name="Bessette D."/>
            <person name="Bloom T."/>
            <person name="Blye J."/>
            <person name="Boguslavskiy L."/>
            <person name="Bonnet C."/>
            <person name="Boukhgalter B."/>
            <person name="Bourzgui I."/>
            <person name="Brown A."/>
            <person name="Cahill P."/>
            <person name="Channer S."/>
            <person name="Cheshatsang Y."/>
            <person name="Chuda L."/>
            <person name="Citroen M."/>
            <person name="Collymore A."/>
            <person name="Cooke P."/>
            <person name="Costello M."/>
            <person name="D'Aco K."/>
            <person name="Daza R."/>
            <person name="De Haan G."/>
            <person name="DeGray S."/>
            <person name="DeMaso C."/>
            <person name="Dhargay N."/>
            <person name="Dooley K."/>
            <person name="Dooley E."/>
            <person name="Doricent M."/>
            <person name="Dorje P."/>
            <person name="Dorjee K."/>
            <person name="Dupes A."/>
            <person name="Elong R."/>
            <person name="Falk J."/>
            <person name="Farina A."/>
            <person name="Faro S."/>
            <person name="Ferguson D."/>
            <person name="Fisher S."/>
            <person name="Foley C.D."/>
            <person name="Franke A."/>
            <person name="Friedrich D."/>
            <person name="Gadbois L."/>
            <person name="Gearin G."/>
            <person name="Gearin C.R."/>
            <person name="Giannoukos G."/>
            <person name="Goode T."/>
            <person name="Graham J."/>
            <person name="Grandbois E."/>
            <person name="Grewal S."/>
            <person name="Gyaltsen K."/>
            <person name="Hafez N."/>
            <person name="Hagos B."/>
            <person name="Hall J."/>
            <person name="Henson C."/>
            <person name="Hollinger A."/>
            <person name="Honan T."/>
            <person name="Huard M.D."/>
            <person name="Hughes L."/>
            <person name="Hurhula B."/>
            <person name="Husby M.E."/>
            <person name="Kamat A."/>
            <person name="Kanga B."/>
            <person name="Kashin S."/>
            <person name="Khazanovich D."/>
            <person name="Kisner P."/>
            <person name="Lance K."/>
            <person name="Lara M."/>
            <person name="Lee W."/>
            <person name="Lennon N."/>
            <person name="Letendre F."/>
            <person name="LeVine R."/>
            <person name="Lipovsky A."/>
            <person name="Liu X."/>
            <person name="Liu J."/>
            <person name="Liu S."/>
            <person name="Lokyitsang T."/>
            <person name="Lokyitsang Y."/>
            <person name="Lubonja R."/>
            <person name="Lui A."/>
            <person name="MacDonald P."/>
            <person name="Magnisalis V."/>
            <person name="Maru K."/>
            <person name="Matthews C."/>
            <person name="McCusker W."/>
            <person name="McDonough S."/>
            <person name="Mehta T."/>
            <person name="Meldrim J."/>
            <person name="Meneus L."/>
            <person name="Mihai O."/>
            <person name="Mihalev A."/>
            <person name="Mihova T."/>
            <person name="Mittelman R."/>
            <person name="Mlenga V."/>
            <person name="Montmayeur A."/>
            <person name="Mulrain L."/>
            <person name="Navidi A."/>
            <person name="Naylor J."/>
            <person name="Negash T."/>
            <person name="Nguyen T."/>
            <person name="Nguyen N."/>
            <person name="Nicol R."/>
            <person name="Norbu C."/>
            <person name="Norbu N."/>
            <person name="Novod N."/>
            <person name="O'Neill B."/>
            <person name="Osman S."/>
            <person name="Markiewicz E."/>
            <person name="Oyono O.L."/>
            <person name="Patti C."/>
            <person name="Phunkhang P."/>
            <person name="Pierre F."/>
            <person name="Priest M."/>
            <person name="Raghuraman S."/>
            <person name="Rege F."/>
            <person name="Reyes R."/>
            <person name="Rise C."/>
            <person name="Rogov P."/>
            <person name="Ross K."/>
            <person name="Ryan E."/>
            <person name="Settipalli S."/>
            <person name="Shea T."/>
            <person name="Sherpa N."/>
            <person name="Shi L."/>
            <person name="Shih D."/>
            <person name="Sparrow T."/>
            <person name="Spaulding J."/>
            <person name="Stalker J."/>
            <person name="Stange-Thomann N."/>
            <person name="Stavropoulos S."/>
            <person name="Stone C."/>
            <person name="Strader C."/>
            <person name="Tesfaye S."/>
            <person name="Thomson T."/>
            <person name="Thoulutsang Y."/>
            <person name="Thoulutsang D."/>
            <person name="Topham K."/>
            <person name="Topping I."/>
            <person name="Tsamla T."/>
            <person name="Vassiliev H."/>
            <person name="Vo A."/>
            <person name="Wangchuk T."/>
            <person name="Wangdi T."/>
            <person name="Weiand M."/>
            <person name="Wilkinson J."/>
            <person name="Wilson A."/>
            <person name="Yadav S."/>
            <person name="Young G."/>
            <person name="Yu Q."/>
            <person name="Zembek L."/>
            <person name="Zhong D."/>
            <person name="Zimmer A."/>
            <person name="Zwirko Z."/>
            <person name="Jaffe D.B."/>
            <person name="Alvarez P."/>
            <person name="Brockman W."/>
            <person name="Butler J."/>
            <person name="Chin C."/>
            <person name="Gnerre S."/>
            <person name="Grabherr M."/>
            <person name="Kleber M."/>
            <person name="Mauceli E."/>
            <person name="MacCallum I."/>
        </authorList>
    </citation>
    <scope>NUCLEOTIDE SEQUENCE [LARGE SCALE GENOMIC DNA]</scope>
    <source>
        <strain evidence="7">TSC#14030-0811.24</strain>
    </source>
</reference>
<dbReference type="SUPFAM" id="SSF55797">
    <property type="entry name" value="PR-1-like"/>
    <property type="match status" value="1"/>
</dbReference>
<feature type="domain" description="SCP" evidence="6">
    <location>
        <begin position="62"/>
        <end position="223"/>
    </location>
</feature>
<gene>
    <name evidence="7" type="primary">Dwil\GK14730</name>
    <name evidence="7" type="ORF">Dwil_GK14730</name>
</gene>
<comment type="subcellular location">
    <subcellularLocation>
        <location evidence="1">Secreted</location>
    </subcellularLocation>
</comment>
<dbReference type="CDD" id="cd05380">
    <property type="entry name" value="CAP_euk"/>
    <property type="match status" value="1"/>
</dbReference>
<protein>
    <recommendedName>
        <fullName evidence="6">SCP domain-containing protein</fullName>
    </recommendedName>
</protein>
<dbReference type="PANTHER" id="PTHR10334">
    <property type="entry name" value="CYSTEINE-RICH SECRETORY PROTEIN-RELATED"/>
    <property type="match status" value="1"/>
</dbReference>
<dbReference type="GO" id="GO:0005576">
    <property type="term" value="C:extracellular region"/>
    <property type="evidence" value="ECO:0007669"/>
    <property type="project" value="UniProtKB-SubCell"/>
</dbReference>
<feature type="signal peptide" evidence="5">
    <location>
        <begin position="1"/>
        <end position="18"/>
    </location>
</feature>
<dbReference type="SMR" id="B4NPQ0"/>
<keyword evidence="3" id="KW-0964">Secreted</keyword>
<proteinExistence type="inferred from homology"/>
<dbReference type="Proteomes" id="UP000007798">
    <property type="component" value="Unassembled WGS sequence"/>
</dbReference>
<keyword evidence="8" id="KW-1185">Reference proteome</keyword>
<dbReference type="AlphaFoldDB" id="B4NPQ0"/>
<evidence type="ECO:0000256" key="5">
    <source>
        <dbReference type="SAM" id="SignalP"/>
    </source>
</evidence>
<dbReference type="PIRSF" id="PIRSF038921">
    <property type="entry name" value="P14a"/>
    <property type="match status" value="1"/>
</dbReference>
<evidence type="ECO:0000256" key="4">
    <source>
        <dbReference type="ARBA" id="ARBA00022729"/>
    </source>
</evidence>
<dbReference type="HOGENOM" id="CLU_035730_7_0_1"/>
<feature type="chain" id="PRO_5006458524" description="SCP domain-containing protein" evidence="5">
    <location>
        <begin position="19"/>
        <end position="224"/>
    </location>
</feature>
<evidence type="ECO:0000259" key="6">
    <source>
        <dbReference type="SMART" id="SM00198"/>
    </source>
</evidence>
<dbReference type="InterPro" id="IPR014044">
    <property type="entry name" value="CAP_dom"/>
</dbReference>
<dbReference type="InterPro" id="IPR035940">
    <property type="entry name" value="CAP_sf"/>
</dbReference>
<reference evidence="7" key="3">
    <citation type="journal article" date="2008" name="Bioinformatics">
        <title>Assembly reconciliation.</title>
        <authorList>
            <person name="Zimin A.V."/>
            <person name="Smith D.R."/>
            <person name="Sutton G."/>
            <person name="Yorke J.A."/>
        </authorList>
    </citation>
    <scope>NUCLEOTIDE SEQUENCE</scope>
    <source>
        <strain evidence="7">TSC#14030-0811.24</strain>
    </source>
</reference>
<name>B4NPQ0_DROWI</name>
<dbReference type="InterPro" id="IPR001283">
    <property type="entry name" value="CRISP-related"/>
</dbReference>
<dbReference type="InParanoid" id="B4NPQ0"/>
<reference evidence="7" key="4">
    <citation type="submission" date="2008-06" db="EMBL/GenBank/DDBJ databases">
        <authorList>
            <consortium name="FlyBase"/>
        </authorList>
    </citation>
    <scope>NUCLEOTIDE SEQUENCE</scope>
    <source>
        <strain evidence="7">TSC#14030-0811.24</strain>
    </source>
</reference>
<dbReference type="InterPro" id="IPR034763">
    <property type="entry name" value="P14a_insect"/>
</dbReference>
<sequence length="224" mass="25368">MWLLSVLLLSYLAKPNLSITLDYCARSLCGRRQHIACNNLGAWSSACPRSPSEPLAINFNEVHRNQILLGHNVRRNQIAGGNLNGYRSARRMATMRWDNELAQLALLNVRQCEMRHDACRNTDTFRASGQNLAIYGYSGARSRRTIAQLINISLEMWWNEYRDANMNIINRYPSNHSGPQIGHFTAMAQASNTHCGCAAAVFIRNSMNWFLLACNYATTNWISV</sequence>
<evidence type="ECO:0000313" key="8">
    <source>
        <dbReference type="Proteomes" id="UP000007798"/>
    </source>
</evidence>
<dbReference type="Gene3D" id="3.40.33.10">
    <property type="entry name" value="CAP"/>
    <property type="match status" value="1"/>
</dbReference>
<evidence type="ECO:0000256" key="3">
    <source>
        <dbReference type="ARBA" id="ARBA00022525"/>
    </source>
</evidence>
<dbReference type="SMART" id="SM00198">
    <property type="entry name" value="SCP"/>
    <property type="match status" value="1"/>
</dbReference>
<evidence type="ECO:0000313" key="7">
    <source>
        <dbReference type="EMBL" id="EDW86490.2"/>
    </source>
</evidence>
<accession>B4NPQ0</accession>
<reference evidence="7" key="1">
    <citation type="submission" date="2006-08" db="EMBL/GenBank/DDBJ databases">
        <authorList>
            <person name="Remington K."/>
            <person name="Strausberg R."/>
            <person name="Sutton G."/>
            <person name="Walenz B."/>
            <person name="Johnson J."/>
            <person name="Utterback T."/>
            <person name="Venter J.C."/>
        </authorList>
    </citation>
    <scope>NUCLEOTIDE SEQUENCE</scope>
    <source>
        <strain evidence="7">TSC#14030-0811.24</strain>
    </source>
</reference>
<dbReference type="EMBL" id="CH964291">
    <property type="protein sequence ID" value="EDW86490.2"/>
    <property type="molecule type" value="Genomic_DNA"/>
</dbReference>
<keyword evidence="4 5" id="KW-0732">Signal</keyword>
<dbReference type="Pfam" id="PF00188">
    <property type="entry name" value="CAP"/>
    <property type="match status" value="1"/>
</dbReference>
<evidence type="ECO:0000256" key="1">
    <source>
        <dbReference type="ARBA" id="ARBA00004613"/>
    </source>
</evidence>
<evidence type="ECO:0000256" key="2">
    <source>
        <dbReference type="ARBA" id="ARBA00009923"/>
    </source>
</evidence>